<protein>
    <recommendedName>
        <fullName evidence="3">Nephrocystin 3-like N-terminal domain-containing protein</fullName>
    </recommendedName>
</protein>
<reference evidence="4 5" key="1">
    <citation type="submission" date="2016-04" db="EMBL/GenBank/DDBJ databases">
        <title>A degradative enzymes factory behind the ericoid mycorrhizal symbiosis.</title>
        <authorList>
            <consortium name="DOE Joint Genome Institute"/>
            <person name="Martino E."/>
            <person name="Morin E."/>
            <person name="Grelet G."/>
            <person name="Kuo A."/>
            <person name="Kohler A."/>
            <person name="Daghino S."/>
            <person name="Barry K."/>
            <person name="Choi C."/>
            <person name="Cichocki N."/>
            <person name="Clum A."/>
            <person name="Copeland A."/>
            <person name="Hainaut M."/>
            <person name="Haridas S."/>
            <person name="Labutti K."/>
            <person name="Lindquist E."/>
            <person name="Lipzen A."/>
            <person name="Khouja H.-R."/>
            <person name="Murat C."/>
            <person name="Ohm R."/>
            <person name="Olson A."/>
            <person name="Spatafora J."/>
            <person name="Veneault-Fourrey C."/>
            <person name="Henrissat B."/>
            <person name="Grigoriev I."/>
            <person name="Martin F."/>
            <person name="Perotto S."/>
        </authorList>
    </citation>
    <scope>NUCLEOTIDE SEQUENCE [LARGE SCALE GENOMIC DNA]</scope>
    <source>
        <strain evidence="4 5">E</strain>
    </source>
</reference>
<dbReference type="SUPFAM" id="SSF53474">
    <property type="entry name" value="alpha/beta-Hydrolases"/>
    <property type="match status" value="1"/>
</dbReference>
<evidence type="ECO:0000256" key="2">
    <source>
        <dbReference type="SAM" id="MobiDB-lite"/>
    </source>
</evidence>
<dbReference type="PANTHER" id="PTHR10039">
    <property type="entry name" value="AMELOGENIN"/>
    <property type="match status" value="1"/>
</dbReference>
<dbReference type="InterPro" id="IPR029058">
    <property type="entry name" value="AB_hydrolase_fold"/>
</dbReference>
<sequence>MADLAASTRSVVFRVTGLPVGKAEEIVTSLTAIINQRLSPSELLQIEYTVFPIPSCDNIHTSSALVDFKNGIPLFLSHLVKQPLEDHPVETDHGDINFDRHFFGFTQLYYPDLACPIDADVIAITGIDGHAYGSWRGKGQLGRMWLRDFLSKDLPTCRTMIYGYNSKLSSRGIDKIMTYGMEFIEALKQIRNTPELQRRPIIFIAHSFGGIILAHCLVTAKQADEEDHPAIATLHKATYGILFFATPHKGLVIDDIQTMLAGTENHPRNTLLQQINLKSDLLISQLGDFKNLIRDRKIVSFFETEQTQRLEWDLTTQSWGRTGSYITAVDMNSAILELPSQMETPIPLHSDHSKIIKFESRNALGYKFALEKLNGFVADAPKVVLERFSTKKRKHPADDADGHPKRAQSFVEDSPDENNQRATARSLRQTVDMYLESIALPSTFIAKIDAPQRQATVAARSNIRPSLDWFFDSPEFSTWISGESSSFLWCSGIPKSGKTVLSCCLKNYLSVREAHMRRREIISIFCASVREQMGSIEIERILGYIASQLLRNNNNRLQTVSQQHPLRDWLPACIPLPFEGDFLKSLWGLIWDSMTASSNCEIILILDAVNEIRPQEAREAFLSNIVTHFNRARSEKHITIKVFVTSLPFGDIQKAFKDLPSIEKDKERQACLRTLRCEEYNARQNRIETAEENTGDWILSHRAFETWDKSPNSSLLWLHGKPGSGKSTLVKRVVSKMKSMQAKRRNISHSNYEKTTREVDTEYVDQLATDHNIIVASFFYSFRGGKNETSHTLMLRSLLYQILKDNKTGNTQISLTAILIKVPMQIQRLDC</sequence>
<dbReference type="Pfam" id="PF24883">
    <property type="entry name" value="NPHP3_N"/>
    <property type="match status" value="2"/>
</dbReference>
<evidence type="ECO:0000313" key="4">
    <source>
        <dbReference type="EMBL" id="PMD58736.1"/>
    </source>
</evidence>
<evidence type="ECO:0000259" key="3">
    <source>
        <dbReference type="Pfam" id="PF24883"/>
    </source>
</evidence>
<dbReference type="Gene3D" id="3.40.50.300">
    <property type="entry name" value="P-loop containing nucleotide triphosphate hydrolases"/>
    <property type="match status" value="2"/>
</dbReference>
<name>A0A2J6T6U2_9HELO</name>
<dbReference type="RefSeq" id="XP_024735640.1">
    <property type="nucleotide sequence ID" value="XM_024872661.1"/>
</dbReference>
<feature type="domain" description="Nephrocystin 3-like N-terminal" evidence="3">
    <location>
        <begin position="467"/>
        <end position="646"/>
    </location>
</feature>
<dbReference type="EMBL" id="KZ613817">
    <property type="protein sequence ID" value="PMD58736.1"/>
    <property type="molecule type" value="Genomic_DNA"/>
</dbReference>
<evidence type="ECO:0000313" key="5">
    <source>
        <dbReference type="Proteomes" id="UP000235371"/>
    </source>
</evidence>
<organism evidence="4 5">
    <name type="scientific">Hyaloscypha bicolor E</name>
    <dbReference type="NCBI Taxonomy" id="1095630"/>
    <lineage>
        <taxon>Eukaryota</taxon>
        <taxon>Fungi</taxon>
        <taxon>Dikarya</taxon>
        <taxon>Ascomycota</taxon>
        <taxon>Pezizomycotina</taxon>
        <taxon>Leotiomycetes</taxon>
        <taxon>Helotiales</taxon>
        <taxon>Hyaloscyphaceae</taxon>
        <taxon>Hyaloscypha</taxon>
        <taxon>Hyaloscypha bicolor</taxon>
    </lineage>
</organism>
<feature type="domain" description="Nephrocystin 3-like N-terminal" evidence="3">
    <location>
        <begin position="693"/>
        <end position="810"/>
    </location>
</feature>
<proteinExistence type="predicted"/>
<dbReference type="GeneID" id="36580741"/>
<gene>
    <name evidence="4" type="ORF">K444DRAFT_415699</name>
</gene>
<dbReference type="SUPFAM" id="SSF52540">
    <property type="entry name" value="P-loop containing nucleoside triphosphate hydrolases"/>
    <property type="match status" value="2"/>
</dbReference>
<feature type="region of interest" description="Disordered" evidence="2">
    <location>
        <begin position="391"/>
        <end position="423"/>
    </location>
</feature>
<dbReference type="InterPro" id="IPR027417">
    <property type="entry name" value="P-loop_NTPase"/>
</dbReference>
<dbReference type="PANTHER" id="PTHR10039:SF5">
    <property type="entry name" value="NACHT DOMAIN-CONTAINING PROTEIN"/>
    <property type="match status" value="1"/>
</dbReference>
<evidence type="ECO:0000256" key="1">
    <source>
        <dbReference type="ARBA" id="ARBA00022737"/>
    </source>
</evidence>
<dbReference type="InParanoid" id="A0A2J6T6U2"/>
<dbReference type="Proteomes" id="UP000235371">
    <property type="component" value="Unassembled WGS sequence"/>
</dbReference>
<accession>A0A2J6T6U2</accession>
<dbReference type="AlphaFoldDB" id="A0A2J6T6U2"/>
<dbReference type="InterPro" id="IPR056884">
    <property type="entry name" value="NPHP3-like_N"/>
</dbReference>
<keyword evidence="1" id="KW-0677">Repeat</keyword>
<dbReference type="Gene3D" id="3.40.50.1820">
    <property type="entry name" value="alpha/beta hydrolase"/>
    <property type="match status" value="1"/>
</dbReference>
<dbReference type="OrthoDB" id="1577640at2759"/>
<keyword evidence="5" id="KW-1185">Reference proteome</keyword>